<gene>
    <name evidence="2" type="ORF">CALCODRAFT_47047</name>
</gene>
<proteinExistence type="predicted"/>
<feature type="region of interest" description="Disordered" evidence="1">
    <location>
        <begin position="569"/>
        <end position="674"/>
    </location>
</feature>
<dbReference type="Proteomes" id="UP000076842">
    <property type="component" value="Unassembled WGS sequence"/>
</dbReference>
<sequence length="1060" mass="112319">MSATLSPTKAQILQSSQAGWSPLRIQKRSPSPTKLSPIPGSPQPAHADPASAPAAAAAAPPAAVNRDGSRRTSSSFSHLRQHSLVSNSPFKSPDAAHAPSGARYKPRPQSAYGYVLKPSDPARDGNERGKLGRAGKVPSGLGISGAGLSPMLNEGPSPDPPAVAATQRKSSAQRRQSEPENEDPRLPPAPALSLSPGASAKAAAFKPRKSRGLQELTHAHYVSRSPFLPDGDPASPRRLAEDGMGRSASLGSLMEENLDLRRGEEEEEGPPVPRKEHPVLPTPESELGLQLHEELPQPQRSAATTVLATATATATATTTTTTTATTTAQTVQFQLEKASPTPSPAQHAKHHPSLNASPRRPALTSYRLHGPRTNSSGPLGPGQRRVSSNSSRRRRRRNKKVTFDERCDVVEFEREESAAEEDEEGEWTEGTEGTEGEGSDLEGTGTGANSEAEVDGVLREEEWEEEEEGRLRVVNADEADEHEHEGEGEEHEGLHGLVSQLVASPAPGAAASPAQLPHPQYAQHDPSHLAPHGHPSGPGFAPHPRPRETSIDRIERDVESILRDADLLMPAGELAQDSEEAEADRSAVSQGTVEIHGSPRFAPAEHSFIHSQSMAAPPDLSTITPDTPGIPFSPDTSYASGAPSTPPRKSAGDYHNHTPATPSTPPNRSPLPRELAEDAEDGVPLGRTHHAARHGEAYRPLHAGLLPTPVLPDMAPNSPFVFSPSIAQGTPAQPHSPRITREEVRARLALSRFGTPRTRARQGTPTSPGTGTGAAKAGSGTPDPSASVSPAPTSTTAHSSQSTPVPNMFARGGPESPVPVEHAAPHGAREVEVFHPSSSSSSGQGTPGRMDKALPAPPGSGEGRPELKSAEGGSVLGVRSGLERLVEGVRQHASPAAVVGTASPAGSPSPGKTRRVPVPSFAVDSGSPTKRLATEEEAEMERTDSIEQREREVVAMRRERRERGRGFGLGEDEEESVDSPKRLEPPQRRTGRRRSLSMGDVEEDPKAEERELETKQSMLLPTPEIAGDVFSDSVEREVRKYIDGPVSCLLLLCSVVVQGC</sequence>
<dbReference type="AlphaFoldDB" id="A0A165J0C1"/>
<feature type="region of interest" description="Disordered" evidence="1">
    <location>
        <begin position="1"/>
        <end position="555"/>
    </location>
</feature>
<feature type="compositionally biased region" description="Basic and acidic residues" evidence="1">
    <location>
        <begin position="175"/>
        <end position="185"/>
    </location>
</feature>
<reference evidence="2 3" key="1">
    <citation type="journal article" date="2016" name="Mol. Biol. Evol.">
        <title>Comparative Genomics of Early-Diverging Mushroom-Forming Fungi Provides Insights into the Origins of Lignocellulose Decay Capabilities.</title>
        <authorList>
            <person name="Nagy L.G."/>
            <person name="Riley R."/>
            <person name="Tritt A."/>
            <person name="Adam C."/>
            <person name="Daum C."/>
            <person name="Floudas D."/>
            <person name="Sun H."/>
            <person name="Yadav J.S."/>
            <person name="Pangilinan J."/>
            <person name="Larsson K.H."/>
            <person name="Matsuura K."/>
            <person name="Barry K."/>
            <person name="Labutti K."/>
            <person name="Kuo R."/>
            <person name="Ohm R.A."/>
            <person name="Bhattacharya S.S."/>
            <person name="Shirouzu T."/>
            <person name="Yoshinaga Y."/>
            <person name="Martin F.M."/>
            <person name="Grigoriev I.V."/>
            <person name="Hibbett D.S."/>
        </authorList>
    </citation>
    <scope>NUCLEOTIDE SEQUENCE [LARGE SCALE GENOMIC DNA]</scope>
    <source>
        <strain evidence="2 3">HHB12733</strain>
    </source>
</reference>
<dbReference type="InParanoid" id="A0A165J0C1"/>
<evidence type="ECO:0000256" key="1">
    <source>
        <dbReference type="SAM" id="MobiDB-lite"/>
    </source>
</evidence>
<feature type="compositionally biased region" description="Basic and acidic residues" evidence="1">
    <location>
        <begin position="881"/>
        <end position="890"/>
    </location>
</feature>
<feature type="compositionally biased region" description="Low complexity" evidence="1">
    <location>
        <begin position="191"/>
        <end position="205"/>
    </location>
</feature>
<feature type="compositionally biased region" description="Low complexity" evidence="1">
    <location>
        <begin position="302"/>
        <end position="330"/>
    </location>
</feature>
<protein>
    <submittedName>
        <fullName evidence="2">Uncharacterized protein</fullName>
    </submittedName>
</protein>
<feature type="compositionally biased region" description="Low complexity" evidence="1">
    <location>
        <begin position="763"/>
        <end position="804"/>
    </location>
</feature>
<feature type="compositionally biased region" description="Basic residues" evidence="1">
    <location>
        <begin position="391"/>
        <end position="400"/>
    </location>
</feature>
<feature type="compositionally biased region" description="Basic and acidic residues" evidence="1">
    <location>
        <begin position="940"/>
        <end position="965"/>
    </location>
</feature>
<feature type="compositionally biased region" description="Basic and acidic residues" evidence="1">
    <location>
        <begin position="401"/>
        <end position="417"/>
    </location>
</feature>
<feature type="compositionally biased region" description="Low complexity" evidence="1">
    <location>
        <begin position="43"/>
        <end position="63"/>
    </location>
</feature>
<feature type="compositionally biased region" description="Polar residues" evidence="1">
    <location>
        <begin position="71"/>
        <end position="90"/>
    </location>
</feature>
<feature type="compositionally biased region" description="Polar residues" evidence="1">
    <location>
        <begin position="634"/>
        <end position="643"/>
    </location>
</feature>
<keyword evidence="3" id="KW-1185">Reference proteome</keyword>
<feature type="compositionally biased region" description="Basic and acidic residues" evidence="1">
    <location>
        <begin position="823"/>
        <end position="833"/>
    </location>
</feature>
<dbReference type="STRING" id="1353952.A0A165J0C1"/>
<feature type="compositionally biased region" description="Basic and acidic residues" evidence="1">
    <location>
        <begin position="978"/>
        <end position="987"/>
    </location>
</feature>
<evidence type="ECO:0000313" key="2">
    <source>
        <dbReference type="EMBL" id="KZT61201.1"/>
    </source>
</evidence>
<feature type="compositionally biased region" description="Acidic residues" evidence="1">
    <location>
        <begin position="418"/>
        <end position="440"/>
    </location>
</feature>
<dbReference type="OrthoDB" id="2123378at2759"/>
<organism evidence="2 3">
    <name type="scientific">Calocera cornea HHB12733</name>
    <dbReference type="NCBI Taxonomy" id="1353952"/>
    <lineage>
        <taxon>Eukaryota</taxon>
        <taxon>Fungi</taxon>
        <taxon>Dikarya</taxon>
        <taxon>Basidiomycota</taxon>
        <taxon>Agaricomycotina</taxon>
        <taxon>Dacrymycetes</taxon>
        <taxon>Dacrymycetales</taxon>
        <taxon>Dacrymycetaceae</taxon>
        <taxon>Calocera</taxon>
    </lineage>
</organism>
<name>A0A165J0C1_9BASI</name>
<feature type="compositionally biased region" description="Low complexity" evidence="1">
    <location>
        <begin position="503"/>
        <end position="514"/>
    </location>
</feature>
<accession>A0A165J0C1</accession>
<evidence type="ECO:0000313" key="3">
    <source>
        <dbReference type="Proteomes" id="UP000076842"/>
    </source>
</evidence>
<feature type="compositionally biased region" description="Polar residues" evidence="1">
    <location>
        <begin position="1"/>
        <end position="19"/>
    </location>
</feature>
<feature type="region of interest" description="Disordered" evidence="1">
    <location>
        <begin position="750"/>
        <end position="1020"/>
    </location>
</feature>
<dbReference type="EMBL" id="KV423925">
    <property type="protein sequence ID" value="KZT61201.1"/>
    <property type="molecule type" value="Genomic_DNA"/>
</dbReference>
<feature type="compositionally biased region" description="Basic and acidic residues" evidence="1">
    <location>
        <begin position="120"/>
        <end position="130"/>
    </location>
</feature>
<feature type="compositionally biased region" description="Basic and acidic residues" evidence="1">
    <location>
        <begin position="545"/>
        <end position="555"/>
    </location>
</feature>